<reference evidence="1 2" key="1">
    <citation type="journal article" date="2019" name="Environ. Microbiol.">
        <title>Species interactions and distinct microbial communities in high Arctic permafrost affected cryosols are associated with the CH4 and CO2 gas fluxes.</title>
        <authorList>
            <person name="Altshuler I."/>
            <person name="Hamel J."/>
            <person name="Turney S."/>
            <person name="Magnuson E."/>
            <person name="Levesque R."/>
            <person name="Greer C."/>
            <person name="Whyte L.G."/>
        </authorList>
    </citation>
    <scope>NUCLEOTIDE SEQUENCE [LARGE SCALE GENOMIC DNA]</scope>
    <source>
        <strain evidence="1 2">E4</strain>
    </source>
</reference>
<dbReference type="EMBL" id="RCZD01000008">
    <property type="protein sequence ID" value="TPG59968.1"/>
    <property type="molecule type" value="Genomic_DNA"/>
</dbReference>
<name>A0A502GEK0_9GAMM</name>
<comment type="caution">
    <text evidence="1">The sequence shown here is derived from an EMBL/GenBank/DDBJ whole genome shotgun (WGS) entry which is preliminary data.</text>
</comment>
<sequence length="142" mass="15571">MNDKIKAAIISAINPKWWGHAQFDNLISHIDPEVASDLVKMADQVASDLNLTLPVLNLKVSHGSTWACFDRHDDEADKYDMSSDFDLYTLMYTSGPSHKVKLELTTIDSGVGALLQGCYINNKEIQIPASFADFAAAVAKAI</sequence>
<keyword evidence="2" id="KW-1185">Reference proteome</keyword>
<evidence type="ECO:0000313" key="1">
    <source>
        <dbReference type="EMBL" id="TPG59968.1"/>
    </source>
</evidence>
<evidence type="ECO:0000313" key="2">
    <source>
        <dbReference type="Proteomes" id="UP000317663"/>
    </source>
</evidence>
<dbReference type="RefSeq" id="WP_140473694.1">
    <property type="nucleotide sequence ID" value="NZ_RCZD01000008.1"/>
</dbReference>
<gene>
    <name evidence="1" type="ORF">EAH77_15490</name>
</gene>
<protein>
    <submittedName>
        <fullName evidence="1">Uncharacterized protein</fullName>
    </submittedName>
</protein>
<accession>A0A502GEK0</accession>
<proteinExistence type="predicted"/>
<dbReference type="AlphaFoldDB" id="A0A502GEK0"/>
<dbReference type="Proteomes" id="UP000317663">
    <property type="component" value="Unassembled WGS sequence"/>
</dbReference>
<organism evidence="1 2">
    <name type="scientific">Ewingella americana</name>
    <dbReference type="NCBI Taxonomy" id="41202"/>
    <lineage>
        <taxon>Bacteria</taxon>
        <taxon>Pseudomonadati</taxon>
        <taxon>Pseudomonadota</taxon>
        <taxon>Gammaproteobacteria</taxon>
        <taxon>Enterobacterales</taxon>
        <taxon>Yersiniaceae</taxon>
        <taxon>Ewingella</taxon>
    </lineage>
</organism>